<dbReference type="Pfam" id="PF04615">
    <property type="entry name" value="Utp14"/>
    <property type="match status" value="1"/>
</dbReference>
<evidence type="ECO:0000256" key="3">
    <source>
        <dbReference type="ARBA" id="ARBA00023242"/>
    </source>
</evidence>
<dbReference type="GO" id="GO:0032040">
    <property type="term" value="C:small-subunit processome"/>
    <property type="evidence" value="ECO:0007669"/>
    <property type="project" value="InterPro"/>
</dbReference>
<feature type="region of interest" description="Disordered" evidence="4">
    <location>
        <begin position="181"/>
        <end position="262"/>
    </location>
</feature>
<feature type="region of interest" description="Disordered" evidence="4">
    <location>
        <begin position="127"/>
        <end position="146"/>
    </location>
</feature>
<evidence type="ECO:0000313" key="5">
    <source>
        <dbReference type="EMBL" id="KAF9507403.1"/>
    </source>
</evidence>
<evidence type="ECO:0000256" key="2">
    <source>
        <dbReference type="ARBA" id="ARBA00022553"/>
    </source>
</evidence>
<comment type="subcellular location">
    <subcellularLocation>
        <location evidence="1">Nucleus</location>
        <location evidence="1">Nucleolus</location>
    </subcellularLocation>
</comment>
<dbReference type="Proteomes" id="UP000886523">
    <property type="component" value="Unassembled WGS sequence"/>
</dbReference>
<keyword evidence="3" id="KW-0539">Nucleus</keyword>
<feature type="region of interest" description="Disordered" evidence="4">
    <location>
        <begin position="1"/>
        <end position="119"/>
    </location>
</feature>
<feature type="compositionally biased region" description="Acidic residues" evidence="4">
    <location>
        <begin position="23"/>
        <end position="39"/>
    </location>
</feature>
<dbReference type="GO" id="GO:0006364">
    <property type="term" value="P:rRNA processing"/>
    <property type="evidence" value="ECO:0007669"/>
    <property type="project" value="InterPro"/>
</dbReference>
<sequence>MEMLRQKITAGMGEEMDVVNSKDDEDIDSDAAFEGESDEERFGGFKFAQKPGPSQRPKPPKKSTGMSLSALLDGDGGESANNDDGASDTDSRSDEGSSDAEGDEEVLAPSDDEDIEVEGDALNKLDSFIDDLSHRKRKASDITDPLPARSIKRRVIPERTEAAIEGEFAVPSGTDAGKITLDDLQKPSSASGNNTSLASLEKSAKLLSSTKNQPLSAPLHQRQQDRVDREATYEATKEPRPRSLVSAIDTSGIPGIPNFGSC</sequence>
<comment type="caution">
    <text evidence="5">The sequence shown here is derived from an EMBL/GenBank/DDBJ whole genome shotgun (WGS) entry which is preliminary data.</text>
</comment>
<dbReference type="InterPro" id="IPR006709">
    <property type="entry name" value="SSU_processome_Utp14"/>
</dbReference>
<dbReference type="EMBL" id="MU129082">
    <property type="protein sequence ID" value="KAF9507403.1"/>
    <property type="molecule type" value="Genomic_DNA"/>
</dbReference>
<accession>A0A9P6AKF1</accession>
<proteinExistence type="predicted"/>
<evidence type="ECO:0000256" key="4">
    <source>
        <dbReference type="SAM" id="MobiDB-lite"/>
    </source>
</evidence>
<feature type="compositionally biased region" description="Low complexity" evidence="4">
    <location>
        <begin position="196"/>
        <end position="209"/>
    </location>
</feature>
<dbReference type="PANTHER" id="PTHR14150:SF12">
    <property type="entry name" value="U3 SMALL NUCLEOLAR RNA-ASSOCIATED PROTEIN 14 HOMOLOG A"/>
    <property type="match status" value="1"/>
</dbReference>
<feature type="compositionally biased region" description="Basic and acidic residues" evidence="4">
    <location>
        <begin position="222"/>
        <end position="241"/>
    </location>
</feature>
<reference evidence="5" key="1">
    <citation type="journal article" date="2020" name="Nat. Commun.">
        <title>Large-scale genome sequencing of mycorrhizal fungi provides insights into the early evolution of symbiotic traits.</title>
        <authorList>
            <person name="Miyauchi S."/>
            <person name="Kiss E."/>
            <person name="Kuo A."/>
            <person name="Drula E."/>
            <person name="Kohler A."/>
            <person name="Sanchez-Garcia M."/>
            <person name="Morin E."/>
            <person name="Andreopoulos B."/>
            <person name="Barry K.W."/>
            <person name="Bonito G."/>
            <person name="Buee M."/>
            <person name="Carver A."/>
            <person name="Chen C."/>
            <person name="Cichocki N."/>
            <person name="Clum A."/>
            <person name="Culley D."/>
            <person name="Crous P.W."/>
            <person name="Fauchery L."/>
            <person name="Girlanda M."/>
            <person name="Hayes R.D."/>
            <person name="Keri Z."/>
            <person name="LaButti K."/>
            <person name="Lipzen A."/>
            <person name="Lombard V."/>
            <person name="Magnuson J."/>
            <person name="Maillard F."/>
            <person name="Murat C."/>
            <person name="Nolan M."/>
            <person name="Ohm R.A."/>
            <person name="Pangilinan J."/>
            <person name="Pereira M.F."/>
            <person name="Perotto S."/>
            <person name="Peter M."/>
            <person name="Pfister S."/>
            <person name="Riley R."/>
            <person name="Sitrit Y."/>
            <person name="Stielow J.B."/>
            <person name="Szollosi G."/>
            <person name="Zifcakova L."/>
            <person name="Stursova M."/>
            <person name="Spatafora J.W."/>
            <person name="Tedersoo L."/>
            <person name="Vaario L.M."/>
            <person name="Yamada A."/>
            <person name="Yan M."/>
            <person name="Wang P."/>
            <person name="Xu J."/>
            <person name="Bruns T."/>
            <person name="Baldrian P."/>
            <person name="Vilgalys R."/>
            <person name="Dunand C."/>
            <person name="Henrissat B."/>
            <person name="Grigoriev I.V."/>
            <person name="Hibbett D."/>
            <person name="Nagy L.G."/>
            <person name="Martin F.M."/>
        </authorList>
    </citation>
    <scope>NUCLEOTIDE SEQUENCE</scope>
    <source>
        <strain evidence="5">UP504</strain>
    </source>
</reference>
<dbReference type="OrthoDB" id="3269056at2759"/>
<evidence type="ECO:0000256" key="1">
    <source>
        <dbReference type="ARBA" id="ARBA00004604"/>
    </source>
</evidence>
<evidence type="ECO:0000313" key="6">
    <source>
        <dbReference type="Proteomes" id="UP000886523"/>
    </source>
</evidence>
<feature type="compositionally biased region" description="Polar residues" evidence="4">
    <location>
        <begin position="186"/>
        <end position="195"/>
    </location>
</feature>
<feature type="compositionally biased region" description="Acidic residues" evidence="4">
    <location>
        <begin position="96"/>
        <end position="119"/>
    </location>
</feature>
<organism evidence="5 6">
    <name type="scientific">Hydnum rufescens UP504</name>
    <dbReference type="NCBI Taxonomy" id="1448309"/>
    <lineage>
        <taxon>Eukaryota</taxon>
        <taxon>Fungi</taxon>
        <taxon>Dikarya</taxon>
        <taxon>Basidiomycota</taxon>
        <taxon>Agaricomycotina</taxon>
        <taxon>Agaricomycetes</taxon>
        <taxon>Cantharellales</taxon>
        <taxon>Hydnaceae</taxon>
        <taxon>Hydnum</taxon>
    </lineage>
</organism>
<keyword evidence="2" id="KW-0597">Phosphoprotein</keyword>
<dbReference type="AlphaFoldDB" id="A0A9P6AKF1"/>
<keyword evidence="6" id="KW-1185">Reference proteome</keyword>
<protein>
    <submittedName>
        <fullName evidence="5">Uncharacterized protein</fullName>
    </submittedName>
</protein>
<name>A0A9P6AKF1_9AGAM</name>
<gene>
    <name evidence="5" type="ORF">BS47DRAFT_313400</name>
</gene>
<dbReference type="PANTHER" id="PTHR14150">
    <property type="entry name" value="U3 SMALL NUCLEOLAR RNA-ASSOCIATED PROTEIN 14"/>
    <property type="match status" value="1"/>
</dbReference>